<dbReference type="AlphaFoldDB" id="A0A1I7V096"/>
<organism evidence="7 8">
    <name type="scientific">Caenorhabditis tropicalis</name>
    <dbReference type="NCBI Taxonomy" id="1561998"/>
    <lineage>
        <taxon>Eukaryota</taxon>
        <taxon>Metazoa</taxon>
        <taxon>Ecdysozoa</taxon>
        <taxon>Nematoda</taxon>
        <taxon>Chromadorea</taxon>
        <taxon>Rhabditida</taxon>
        <taxon>Rhabditina</taxon>
        <taxon>Rhabditomorpha</taxon>
        <taxon>Rhabditoidea</taxon>
        <taxon>Rhabditidae</taxon>
        <taxon>Peloderinae</taxon>
        <taxon>Caenorhabditis</taxon>
    </lineage>
</organism>
<dbReference type="eggNOG" id="ENOG502T2VS">
    <property type="taxonomic scope" value="Eukaryota"/>
</dbReference>
<protein>
    <submittedName>
        <fullName evidence="8">Golgi apparatus membrane protein TVP23 homolog</fullName>
    </submittedName>
</protein>
<evidence type="ECO:0000256" key="2">
    <source>
        <dbReference type="ARBA" id="ARBA00005467"/>
    </source>
</evidence>
<keyword evidence="5 6" id="KW-0472">Membrane</keyword>
<dbReference type="Proteomes" id="UP000095282">
    <property type="component" value="Unplaced"/>
</dbReference>
<dbReference type="WBParaSite" id="Csp11.Scaffold630.g21108.t2">
    <property type="protein sequence ID" value="Csp11.Scaffold630.g21108.t2"/>
    <property type="gene ID" value="Csp11.Scaffold630.g21108"/>
</dbReference>
<evidence type="ECO:0000256" key="4">
    <source>
        <dbReference type="ARBA" id="ARBA00022989"/>
    </source>
</evidence>
<dbReference type="Pfam" id="PF05832">
    <property type="entry name" value="DUF846"/>
    <property type="match status" value="1"/>
</dbReference>
<dbReference type="GO" id="GO:0016020">
    <property type="term" value="C:membrane"/>
    <property type="evidence" value="ECO:0007669"/>
    <property type="project" value="UniProtKB-SubCell"/>
</dbReference>
<evidence type="ECO:0000256" key="5">
    <source>
        <dbReference type="ARBA" id="ARBA00023136"/>
    </source>
</evidence>
<evidence type="ECO:0000313" key="7">
    <source>
        <dbReference type="Proteomes" id="UP000095282"/>
    </source>
</evidence>
<reference evidence="8" key="1">
    <citation type="submission" date="2016-11" db="UniProtKB">
        <authorList>
            <consortium name="WormBaseParasite"/>
        </authorList>
    </citation>
    <scope>IDENTIFICATION</scope>
</reference>
<name>A0A1I7V096_9PELO</name>
<proteinExistence type="inferred from homology"/>
<evidence type="ECO:0000313" key="8">
    <source>
        <dbReference type="WBParaSite" id="Csp11.Scaffold630.g21108.t2"/>
    </source>
</evidence>
<accession>A0A1I7V096</accession>
<keyword evidence="4 6" id="KW-1133">Transmembrane helix</keyword>
<feature type="transmembrane region" description="Helical" evidence="6">
    <location>
        <begin position="27"/>
        <end position="47"/>
    </location>
</feature>
<keyword evidence="7" id="KW-1185">Reference proteome</keyword>
<dbReference type="InterPro" id="IPR008564">
    <property type="entry name" value="TVP23-like"/>
</dbReference>
<evidence type="ECO:0000256" key="6">
    <source>
        <dbReference type="SAM" id="Phobius"/>
    </source>
</evidence>
<dbReference type="STRING" id="1561998.A0A1I7V096"/>
<feature type="transmembrane region" description="Helical" evidence="6">
    <location>
        <begin position="53"/>
        <end position="72"/>
    </location>
</feature>
<comment type="subcellular location">
    <subcellularLocation>
        <location evidence="1">Membrane</location>
        <topology evidence="1">Multi-pass membrane protein</topology>
    </subcellularLocation>
</comment>
<keyword evidence="3 6" id="KW-0812">Transmembrane</keyword>
<evidence type="ECO:0000256" key="1">
    <source>
        <dbReference type="ARBA" id="ARBA00004141"/>
    </source>
</evidence>
<sequence>MKDIKEEITVFFMDFLSRYPAVDRDGFFSFLVIPSFFWVLIVIPQIFRLKILYILLSAIGFTSVYLNLYLFVQVRYYTQWSMSKFFSTWLYNFFVHIYNMDDYGTENDFRNAYDNRVRY</sequence>
<evidence type="ECO:0000256" key="3">
    <source>
        <dbReference type="ARBA" id="ARBA00022692"/>
    </source>
</evidence>
<comment type="similarity">
    <text evidence="2">Belongs to the TVP23 family.</text>
</comment>